<accession>A0A6S7JYU0</accession>
<protein>
    <submittedName>
        <fullName evidence="1">Retrovirus-related Pol poly from transposon TNT 1-94</fullName>
    </submittedName>
</protein>
<proteinExistence type="predicted"/>
<dbReference type="SUPFAM" id="SSF57756">
    <property type="entry name" value="Retrovirus zinc finger-like domains"/>
    <property type="match status" value="1"/>
</dbReference>
<comment type="caution">
    <text evidence="1">The sequence shown here is derived from an EMBL/GenBank/DDBJ whole genome shotgun (WGS) entry which is preliminary data.</text>
</comment>
<gene>
    <name evidence="1" type="ORF">PACLA_8A071645</name>
</gene>
<evidence type="ECO:0000313" key="1">
    <source>
        <dbReference type="EMBL" id="CAB4035364.1"/>
    </source>
</evidence>
<dbReference type="InterPro" id="IPR036875">
    <property type="entry name" value="Znf_CCHC_sf"/>
</dbReference>
<dbReference type="AlphaFoldDB" id="A0A6S7JYU0"/>
<keyword evidence="2" id="KW-1185">Reference proteome</keyword>
<reference evidence="1" key="1">
    <citation type="submission" date="2020-04" db="EMBL/GenBank/DDBJ databases">
        <authorList>
            <person name="Alioto T."/>
            <person name="Alioto T."/>
            <person name="Gomez Garrido J."/>
        </authorList>
    </citation>
    <scope>NUCLEOTIDE SEQUENCE</scope>
    <source>
        <strain evidence="1">A484AB</strain>
    </source>
</reference>
<sequence length="166" mass="19336">MYAAKPRFDGKCFKCEKKGHKSSKCWMKSEKWCTKCRNKTHDTWDCRAAKKDATKSITEQLKNQDLDGQSFTFTLIFGLTCYAFMQNTKKVDAKSNISYTVDYCYKVANIPECYKQALELQDAMQWQKAMEIEMKALTDNNTFESVPRPKDRQVVGAKWVYTIKTN</sequence>
<dbReference type="GO" id="GO:0003676">
    <property type="term" value="F:nucleic acid binding"/>
    <property type="evidence" value="ECO:0007669"/>
    <property type="project" value="InterPro"/>
</dbReference>
<name>A0A6S7JYU0_PARCT</name>
<dbReference type="OrthoDB" id="411615at2759"/>
<evidence type="ECO:0000313" key="2">
    <source>
        <dbReference type="Proteomes" id="UP001152795"/>
    </source>
</evidence>
<dbReference type="Gene3D" id="4.10.60.10">
    <property type="entry name" value="Zinc finger, CCHC-type"/>
    <property type="match status" value="1"/>
</dbReference>
<organism evidence="1 2">
    <name type="scientific">Paramuricea clavata</name>
    <name type="common">Red gorgonian</name>
    <name type="synonym">Violescent sea-whip</name>
    <dbReference type="NCBI Taxonomy" id="317549"/>
    <lineage>
        <taxon>Eukaryota</taxon>
        <taxon>Metazoa</taxon>
        <taxon>Cnidaria</taxon>
        <taxon>Anthozoa</taxon>
        <taxon>Octocorallia</taxon>
        <taxon>Malacalcyonacea</taxon>
        <taxon>Plexauridae</taxon>
        <taxon>Paramuricea</taxon>
    </lineage>
</organism>
<dbReference type="InterPro" id="IPR001878">
    <property type="entry name" value="Znf_CCHC"/>
</dbReference>
<dbReference type="PROSITE" id="PS50158">
    <property type="entry name" value="ZF_CCHC"/>
    <property type="match status" value="1"/>
</dbReference>
<dbReference type="GO" id="GO:0008270">
    <property type="term" value="F:zinc ion binding"/>
    <property type="evidence" value="ECO:0007669"/>
    <property type="project" value="InterPro"/>
</dbReference>
<dbReference type="EMBL" id="CACRXK020020976">
    <property type="protein sequence ID" value="CAB4035364.1"/>
    <property type="molecule type" value="Genomic_DNA"/>
</dbReference>
<dbReference type="Proteomes" id="UP001152795">
    <property type="component" value="Unassembled WGS sequence"/>
</dbReference>